<name>A0ABN2NQX4_9PSEU</name>
<dbReference type="InterPro" id="IPR036291">
    <property type="entry name" value="NAD(P)-bd_dom_sf"/>
</dbReference>
<evidence type="ECO:0000313" key="1">
    <source>
        <dbReference type="EMBL" id="GAA1881700.1"/>
    </source>
</evidence>
<evidence type="ECO:0008006" key="3">
    <source>
        <dbReference type="Google" id="ProtNLM"/>
    </source>
</evidence>
<protein>
    <recommendedName>
        <fullName evidence="3">Short-chain dehydrogenase</fullName>
    </recommendedName>
</protein>
<reference evidence="1 2" key="1">
    <citation type="journal article" date="2019" name="Int. J. Syst. Evol. Microbiol.">
        <title>The Global Catalogue of Microorganisms (GCM) 10K type strain sequencing project: providing services to taxonomists for standard genome sequencing and annotation.</title>
        <authorList>
            <consortium name="The Broad Institute Genomics Platform"/>
            <consortium name="The Broad Institute Genome Sequencing Center for Infectious Disease"/>
            <person name="Wu L."/>
            <person name="Ma J."/>
        </authorList>
    </citation>
    <scope>NUCLEOTIDE SEQUENCE [LARGE SCALE GENOMIC DNA]</scope>
    <source>
        <strain evidence="1 2">JCM 16009</strain>
    </source>
</reference>
<accession>A0ABN2NQX4</accession>
<dbReference type="Proteomes" id="UP001500449">
    <property type="component" value="Unassembled WGS sequence"/>
</dbReference>
<proteinExistence type="predicted"/>
<keyword evidence="2" id="KW-1185">Reference proteome</keyword>
<evidence type="ECO:0000313" key="2">
    <source>
        <dbReference type="Proteomes" id="UP001500449"/>
    </source>
</evidence>
<dbReference type="EMBL" id="BAAAQK010000036">
    <property type="protein sequence ID" value="GAA1881700.1"/>
    <property type="molecule type" value="Genomic_DNA"/>
</dbReference>
<comment type="caution">
    <text evidence="1">The sequence shown here is derived from an EMBL/GenBank/DDBJ whole genome shotgun (WGS) entry which is preliminary data.</text>
</comment>
<sequence>MRLLLVRPGFVVGRMTAGMSPAPLSSTPDQVADATVAALRAGRGEVWVPGALRPVFALFRHLPRAVWRRLPR</sequence>
<gene>
    <name evidence="1" type="ORF">GCM10009836_73710</name>
</gene>
<organism evidence="1 2">
    <name type="scientific">Pseudonocardia ailaonensis</name>
    <dbReference type="NCBI Taxonomy" id="367279"/>
    <lineage>
        <taxon>Bacteria</taxon>
        <taxon>Bacillati</taxon>
        <taxon>Actinomycetota</taxon>
        <taxon>Actinomycetes</taxon>
        <taxon>Pseudonocardiales</taxon>
        <taxon>Pseudonocardiaceae</taxon>
        <taxon>Pseudonocardia</taxon>
    </lineage>
</organism>
<dbReference type="SUPFAM" id="SSF51735">
    <property type="entry name" value="NAD(P)-binding Rossmann-fold domains"/>
    <property type="match status" value="1"/>
</dbReference>